<keyword evidence="5" id="KW-1185">Reference proteome</keyword>
<protein>
    <submittedName>
        <fullName evidence="4">Fork-head domain-containing protein</fullName>
    </submittedName>
</protein>
<feature type="DNA-binding region" description="Fork-head" evidence="2">
    <location>
        <begin position="21"/>
        <end position="85"/>
    </location>
</feature>
<gene>
    <name evidence="4" type="ORF">CELE_T27A8.2</name>
    <name evidence="4 6" type="ORF">T27A8.2</name>
</gene>
<dbReference type="PIR" id="T25339">
    <property type="entry name" value="T25339"/>
</dbReference>
<dbReference type="Bgee" id="WBGene00012074">
    <property type="expression patterns" value="Expressed in germ line (C elegans) and 3 other cell types or tissues"/>
</dbReference>
<dbReference type="AlphaFoldDB" id="Q22826"/>
<dbReference type="UCSC" id="T27A8.2">
    <property type="organism name" value="c. elegans"/>
</dbReference>
<evidence type="ECO:0000259" key="3">
    <source>
        <dbReference type="PROSITE" id="PS50039"/>
    </source>
</evidence>
<dbReference type="WormBase" id="T27A8.2">
    <property type="protein sequence ID" value="CE03742"/>
    <property type="gene ID" value="WBGene00012074"/>
</dbReference>
<feature type="domain" description="Fork-head" evidence="3">
    <location>
        <begin position="21"/>
        <end position="85"/>
    </location>
</feature>
<dbReference type="PaxDb" id="6239-T27A8.2"/>
<dbReference type="CTD" id="188967"/>
<dbReference type="PROSITE" id="PS50039">
    <property type="entry name" value="FORK_HEAD_3"/>
    <property type="match status" value="1"/>
</dbReference>
<evidence type="ECO:0000313" key="6">
    <source>
        <dbReference type="WormBase" id="T27A8.2"/>
    </source>
</evidence>
<dbReference type="Proteomes" id="UP000001940">
    <property type="component" value="Chromosome X"/>
</dbReference>
<dbReference type="InParanoid" id="Q22826"/>
<reference evidence="4 5" key="1">
    <citation type="journal article" date="1998" name="Science">
        <title>Genome sequence of the nematode C. elegans: a platform for investigating biology.</title>
        <authorList>
            <consortium name="The C. elegans sequencing consortium"/>
            <person name="Sulson J.E."/>
            <person name="Waterston R."/>
        </authorList>
    </citation>
    <scope>NUCLEOTIDE SEQUENCE [LARGE SCALE GENOMIC DNA]</scope>
    <source>
        <strain evidence="4 5">Bristol N2</strain>
    </source>
</reference>
<dbReference type="STRING" id="6239.T27A8.2.1"/>
<sequence length="141" mass="16844">MTYFTHEMNQIMGLHHPEMAMPKFKMVALVSAAMEEADDVFPEIEVVVKWITDLFPYYKVFHDMYKWEFVNHVAWVLDTELCFRRERDVRSGLWAYEDGNKDILDVEEEFRKDIDELKQYVEHQVEMTDLAGRMYSMSSTG</sequence>
<dbReference type="SMART" id="SM00339">
    <property type="entry name" value="FH"/>
    <property type="match status" value="1"/>
</dbReference>
<dbReference type="SMR" id="Q22826"/>
<dbReference type="IntAct" id="Q22826">
    <property type="interactions" value="22"/>
</dbReference>
<evidence type="ECO:0000256" key="1">
    <source>
        <dbReference type="ARBA" id="ARBA00023125"/>
    </source>
</evidence>
<name>Q22826_CAEEL</name>
<evidence type="ECO:0000313" key="4">
    <source>
        <dbReference type="EMBL" id="CAA92222.1"/>
    </source>
</evidence>
<organism evidence="4 5">
    <name type="scientific">Caenorhabditis elegans</name>
    <dbReference type="NCBI Taxonomy" id="6239"/>
    <lineage>
        <taxon>Eukaryota</taxon>
        <taxon>Metazoa</taxon>
        <taxon>Ecdysozoa</taxon>
        <taxon>Nematoda</taxon>
        <taxon>Chromadorea</taxon>
        <taxon>Rhabditida</taxon>
        <taxon>Rhabditina</taxon>
        <taxon>Rhabditomorpha</taxon>
        <taxon>Rhabditoidea</taxon>
        <taxon>Rhabditidae</taxon>
        <taxon>Peloderinae</taxon>
        <taxon>Caenorhabditis</taxon>
    </lineage>
</organism>
<evidence type="ECO:0000313" key="5">
    <source>
        <dbReference type="Proteomes" id="UP000001940"/>
    </source>
</evidence>
<dbReference type="GO" id="GO:0005634">
    <property type="term" value="C:nucleus"/>
    <property type="evidence" value="ECO:0007669"/>
    <property type="project" value="UniProtKB-SubCell"/>
</dbReference>
<evidence type="ECO:0000256" key="2">
    <source>
        <dbReference type="PROSITE-ProRule" id="PRU00089"/>
    </source>
</evidence>
<keyword evidence="2" id="KW-0539">Nucleus</keyword>
<accession>Q22826</accession>
<dbReference type="KEGG" id="cel:CELE_T27A8.2"/>
<dbReference type="AGR" id="WB:WBGene00012074"/>
<dbReference type="InterPro" id="IPR001766">
    <property type="entry name" value="Fork_head_dom"/>
</dbReference>
<comment type="subcellular location">
    <subcellularLocation>
        <location evidence="2">Nucleus</location>
    </subcellularLocation>
</comment>
<dbReference type="GO" id="GO:0003700">
    <property type="term" value="F:DNA-binding transcription factor activity"/>
    <property type="evidence" value="ECO:0007669"/>
    <property type="project" value="InterPro"/>
</dbReference>
<dbReference type="GO" id="GO:0043565">
    <property type="term" value="F:sequence-specific DNA binding"/>
    <property type="evidence" value="ECO:0007669"/>
    <property type="project" value="InterPro"/>
</dbReference>
<dbReference type="GeneID" id="188967"/>
<dbReference type="EMBL" id="BX284606">
    <property type="protein sequence ID" value="CAA92222.1"/>
    <property type="molecule type" value="Genomic_DNA"/>
</dbReference>
<dbReference type="RefSeq" id="NP_510626.1">
    <property type="nucleotide sequence ID" value="NM_078225.1"/>
</dbReference>
<keyword evidence="1 2" id="KW-0238">DNA-binding</keyword>
<dbReference type="DIP" id="DIP-26004N"/>
<dbReference type="HOGENOM" id="CLU_1827054_0_0_1"/>
<proteinExistence type="predicted"/>